<dbReference type="PANTHER" id="PTHR42939">
    <property type="entry name" value="ABC TRANSPORTER ATP-BINDING PROTEIN ALBC-RELATED"/>
    <property type="match status" value="1"/>
</dbReference>
<keyword evidence="2" id="KW-0547">Nucleotide-binding</keyword>
<evidence type="ECO:0000313" key="5">
    <source>
        <dbReference type="EMBL" id="OIJ15186.1"/>
    </source>
</evidence>
<evidence type="ECO:0000259" key="4">
    <source>
        <dbReference type="PROSITE" id="PS50893"/>
    </source>
</evidence>
<dbReference type="Gene3D" id="3.40.50.300">
    <property type="entry name" value="P-loop containing nucleotide triphosphate hydrolases"/>
    <property type="match status" value="1"/>
</dbReference>
<dbReference type="PANTHER" id="PTHR42939:SF1">
    <property type="entry name" value="ABC TRANSPORTER ATP-BINDING PROTEIN ALBC-RELATED"/>
    <property type="match status" value="1"/>
</dbReference>
<dbReference type="AlphaFoldDB" id="A0A1S2LS27"/>
<dbReference type="InterPro" id="IPR051782">
    <property type="entry name" value="ABC_Transporter_VariousFunc"/>
</dbReference>
<keyword evidence="6" id="KW-1185">Reference proteome</keyword>
<dbReference type="RefSeq" id="WP_071312290.1">
    <property type="nucleotide sequence ID" value="NZ_MLQQ01000002.1"/>
</dbReference>
<name>A0A1S2LS27_9BACI</name>
<dbReference type="GO" id="GO:0005524">
    <property type="term" value="F:ATP binding"/>
    <property type="evidence" value="ECO:0007669"/>
    <property type="project" value="UniProtKB-KW"/>
</dbReference>
<dbReference type="EMBL" id="MLQQ01000002">
    <property type="protein sequence ID" value="OIJ15186.1"/>
    <property type="molecule type" value="Genomic_DNA"/>
</dbReference>
<proteinExistence type="predicted"/>
<accession>A0A1S2LS27</accession>
<dbReference type="Proteomes" id="UP000180098">
    <property type="component" value="Unassembled WGS sequence"/>
</dbReference>
<dbReference type="Pfam" id="PF00005">
    <property type="entry name" value="ABC_tran"/>
    <property type="match status" value="1"/>
</dbReference>
<gene>
    <name evidence="5" type="ORF">BKP35_04870</name>
</gene>
<evidence type="ECO:0000256" key="3">
    <source>
        <dbReference type="ARBA" id="ARBA00022840"/>
    </source>
</evidence>
<dbReference type="SUPFAM" id="SSF52540">
    <property type="entry name" value="P-loop containing nucleoside triphosphate hydrolases"/>
    <property type="match status" value="1"/>
</dbReference>
<dbReference type="InterPro" id="IPR027417">
    <property type="entry name" value="P-loop_NTPase"/>
</dbReference>
<dbReference type="SMART" id="SM00382">
    <property type="entry name" value="AAA"/>
    <property type="match status" value="1"/>
</dbReference>
<sequence>MVTSIVDIKGLTKHYKKFSLGPIDFEVETGTAVALVGTNGSGKSTFFRLIMNLLQSDGGSINIFDQDLTEKETEIKKSVGYVGDLLEPFSYLTVKELSSLISYWYPSWDDKRYTQLIERYHIDEGQKYGKCSKGTKKKVEFIFALCHKPMLLLLDEPSAGVDIISQRKMKEDLLNYMEDGKRSIVLATHNIDEVKQLCDYITILEEGKIIHSFEKDELHEKWARLWVSHVSEVLNNHSNVIKVEESPLQLVTDDLPVIEKELEKEGITIKHINRLSLEEVIEHMIGQG</sequence>
<evidence type="ECO:0000256" key="2">
    <source>
        <dbReference type="ARBA" id="ARBA00022741"/>
    </source>
</evidence>
<reference evidence="5 6" key="1">
    <citation type="submission" date="2016-10" db="EMBL/GenBank/DDBJ databases">
        <title>Draft genome sequences of four alkaliphilic bacteria belonging to the Anaerobacillus genus.</title>
        <authorList>
            <person name="Bassil N.M."/>
            <person name="Lloyd J.R."/>
        </authorList>
    </citation>
    <scope>NUCLEOTIDE SEQUENCE [LARGE SCALE GENOMIC DNA]</scope>
    <source>
        <strain evidence="5 6">DSM 15340</strain>
    </source>
</reference>
<dbReference type="GO" id="GO:0016887">
    <property type="term" value="F:ATP hydrolysis activity"/>
    <property type="evidence" value="ECO:0007669"/>
    <property type="project" value="InterPro"/>
</dbReference>
<organism evidence="5 6">
    <name type="scientific">Anaerobacillus arseniciselenatis</name>
    <dbReference type="NCBI Taxonomy" id="85682"/>
    <lineage>
        <taxon>Bacteria</taxon>
        <taxon>Bacillati</taxon>
        <taxon>Bacillota</taxon>
        <taxon>Bacilli</taxon>
        <taxon>Bacillales</taxon>
        <taxon>Bacillaceae</taxon>
        <taxon>Anaerobacillus</taxon>
    </lineage>
</organism>
<dbReference type="PROSITE" id="PS50893">
    <property type="entry name" value="ABC_TRANSPORTER_2"/>
    <property type="match status" value="1"/>
</dbReference>
<evidence type="ECO:0000313" key="6">
    <source>
        <dbReference type="Proteomes" id="UP000180098"/>
    </source>
</evidence>
<dbReference type="InterPro" id="IPR003593">
    <property type="entry name" value="AAA+_ATPase"/>
</dbReference>
<keyword evidence="3" id="KW-0067">ATP-binding</keyword>
<dbReference type="CDD" id="cd03230">
    <property type="entry name" value="ABC_DR_subfamily_A"/>
    <property type="match status" value="1"/>
</dbReference>
<protein>
    <recommendedName>
        <fullName evidence="4">ABC transporter domain-containing protein</fullName>
    </recommendedName>
</protein>
<keyword evidence="1" id="KW-0813">Transport</keyword>
<feature type="domain" description="ABC transporter" evidence="4">
    <location>
        <begin position="3"/>
        <end position="231"/>
    </location>
</feature>
<evidence type="ECO:0000256" key="1">
    <source>
        <dbReference type="ARBA" id="ARBA00022448"/>
    </source>
</evidence>
<dbReference type="InterPro" id="IPR003439">
    <property type="entry name" value="ABC_transporter-like_ATP-bd"/>
</dbReference>
<comment type="caution">
    <text evidence="5">The sequence shown here is derived from an EMBL/GenBank/DDBJ whole genome shotgun (WGS) entry which is preliminary data.</text>
</comment>